<feature type="domain" description="Nitrile hydratase beta subunit-like N-terminal" evidence="2">
    <location>
        <begin position="15"/>
        <end position="98"/>
    </location>
</feature>
<comment type="caution">
    <text evidence="3">The sequence shown here is derived from an EMBL/GenBank/DDBJ whole genome shotgun (WGS) entry which is preliminary data.</text>
</comment>
<accession>A0A849KR73</accession>
<feature type="region of interest" description="Disordered" evidence="1">
    <location>
        <begin position="100"/>
        <end position="121"/>
    </location>
</feature>
<dbReference type="InterPro" id="IPR042262">
    <property type="entry name" value="CN_hydtase_beta_C"/>
</dbReference>
<reference evidence="3 4" key="1">
    <citation type="submission" date="2020-05" db="EMBL/GenBank/DDBJ databases">
        <authorList>
            <person name="Khan S.A."/>
            <person name="Jeon C.O."/>
            <person name="Chun B.H."/>
        </authorList>
    </citation>
    <scope>NUCLEOTIDE SEQUENCE [LARGE SCALE GENOMIC DNA]</scope>
    <source>
        <strain evidence="3 4">B156</strain>
    </source>
</reference>
<proteinExistence type="predicted"/>
<evidence type="ECO:0000313" key="4">
    <source>
        <dbReference type="Proteomes" id="UP000552954"/>
    </source>
</evidence>
<dbReference type="EMBL" id="JABFCS010000001">
    <property type="protein sequence ID" value="NNU44319.1"/>
    <property type="molecule type" value="Genomic_DNA"/>
</dbReference>
<dbReference type="AlphaFoldDB" id="A0A849KR73"/>
<name>A0A849KR73_9BURK</name>
<dbReference type="NCBIfam" id="TIGR03889">
    <property type="entry name" value="nitrile_acc"/>
    <property type="match status" value="1"/>
</dbReference>
<sequence length="121" mass="13400">MNPFHELPGLPRDGEGPVFGAPWQAQAFAMTLALYRHGLFTWPEWAQALAERIQAAPAQPGEDAGDAYYRQWLEALEHLVAAKGASSAVELHRYQEAWDHAADRTPHGQPIELRPDDFGAA</sequence>
<dbReference type="InterPro" id="IPR008990">
    <property type="entry name" value="Elect_transpt_acc-like_dom_sf"/>
</dbReference>
<evidence type="ECO:0000259" key="2">
    <source>
        <dbReference type="Pfam" id="PF21006"/>
    </source>
</evidence>
<evidence type="ECO:0000313" key="3">
    <source>
        <dbReference type="EMBL" id="NNU44319.1"/>
    </source>
</evidence>
<dbReference type="Proteomes" id="UP000552954">
    <property type="component" value="Unassembled WGS sequence"/>
</dbReference>
<dbReference type="Pfam" id="PF21006">
    <property type="entry name" value="NHase_beta_N"/>
    <property type="match status" value="1"/>
</dbReference>
<dbReference type="RefSeq" id="WP_171561026.1">
    <property type="nucleotide sequence ID" value="NZ_JABFCS010000001.1"/>
</dbReference>
<dbReference type="InterPro" id="IPR023808">
    <property type="entry name" value="Nitrile_Hydratase_acc_put"/>
</dbReference>
<protein>
    <submittedName>
        <fullName evidence="3">Nitrile hydratase accessory protein</fullName>
    </submittedName>
</protein>
<evidence type="ECO:0000256" key="1">
    <source>
        <dbReference type="SAM" id="MobiDB-lite"/>
    </source>
</evidence>
<dbReference type="Gene3D" id="1.10.472.20">
    <property type="entry name" value="Nitrile hydratase, beta subunit"/>
    <property type="match status" value="1"/>
</dbReference>
<organism evidence="3 4">
    <name type="scientific">Ramlibacter montanisoli</name>
    <dbReference type="NCBI Taxonomy" id="2732512"/>
    <lineage>
        <taxon>Bacteria</taxon>
        <taxon>Pseudomonadati</taxon>
        <taxon>Pseudomonadota</taxon>
        <taxon>Betaproteobacteria</taxon>
        <taxon>Burkholderiales</taxon>
        <taxon>Comamonadaceae</taxon>
        <taxon>Ramlibacter</taxon>
    </lineage>
</organism>
<dbReference type="SUPFAM" id="SSF50090">
    <property type="entry name" value="Electron transport accessory proteins"/>
    <property type="match status" value="1"/>
</dbReference>
<dbReference type="InterPro" id="IPR049054">
    <property type="entry name" value="CN_hydtase_beta-like_N"/>
</dbReference>
<gene>
    <name evidence="3" type="ORF">HK415_15845</name>
</gene>
<reference evidence="3 4" key="2">
    <citation type="submission" date="2020-06" db="EMBL/GenBank/DDBJ databases">
        <title>Ramlibacter rhizophilus sp. nov., isolated from rhizosphere soil of national flower Mugunghwa from South Korea.</title>
        <authorList>
            <person name="Zheng-Fei Y."/>
            <person name="Huan T."/>
        </authorList>
    </citation>
    <scope>NUCLEOTIDE SEQUENCE [LARGE SCALE GENOMIC DNA]</scope>
    <source>
        <strain evidence="3 4">B156</strain>
    </source>
</reference>
<keyword evidence="4" id="KW-1185">Reference proteome</keyword>